<dbReference type="OrthoDB" id="3227712at2759"/>
<evidence type="ECO:0008006" key="3">
    <source>
        <dbReference type="Google" id="ProtNLM"/>
    </source>
</evidence>
<keyword evidence="2" id="KW-1185">Reference proteome</keyword>
<name>A0A4Y9ZK54_9AGAM</name>
<gene>
    <name evidence="1" type="ORF">EWM64_g9178</name>
</gene>
<dbReference type="AlphaFoldDB" id="A0A4Y9ZK54"/>
<organism evidence="1 2">
    <name type="scientific">Hericium alpestre</name>
    <dbReference type="NCBI Taxonomy" id="135208"/>
    <lineage>
        <taxon>Eukaryota</taxon>
        <taxon>Fungi</taxon>
        <taxon>Dikarya</taxon>
        <taxon>Basidiomycota</taxon>
        <taxon>Agaricomycotina</taxon>
        <taxon>Agaricomycetes</taxon>
        <taxon>Russulales</taxon>
        <taxon>Hericiaceae</taxon>
        <taxon>Hericium</taxon>
    </lineage>
</organism>
<reference evidence="1 2" key="1">
    <citation type="submission" date="2019-02" db="EMBL/GenBank/DDBJ databases">
        <title>Genome sequencing of the rare red list fungi Hericium alpestre (H. flagellum).</title>
        <authorList>
            <person name="Buettner E."/>
            <person name="Kellner H."/>
        </authorList>
    </citation>
    <scope>NUCLEOTIDE SEQUENCE [LARGE SCALE GENOMIC DNA]</scope>
    <source>
        <strain evidence="1 2">DSM 108284</strain>
    </source>
</reference>
<evidence type="ECO:0000313" key="2">
    <source>
        <dbReference type="Proteomes" id="UP000298061"/>
    </source>
</evidence>
<comment type="caution">
    <text evidence="1">The sequence shown here is derived from an EMBL/GenBank/DDBJ whole genome shotgun (WGS) entry which is preliminary data.</text>
</comment>
<protein>
    <recommendedName>
        <fullName evidence="3">Reverse transcriptase Ty1/copia-type domain-containing protein</fullName>
    </recommendedName>
</protein>
<accession>A0A4Y9ZK54</accession>
<dbReference type="STRING" id="135208.A0A4Y9ZK54"/>
<sequence>MGASSTTGLPRMPPMPLGLQRKHCLLDFNVPGSESDGHNAALFSKAISGRMDDLADLDDIFIWLSEDRVEWVMATVSADSHELQMVNEARAGAEWPKWEEAIKDELVRMEKMGTWKLVEKPDHVNIVGSKWVFKIKCDAARTIIKYWMTFCGLKSMV</sequence>
<dbReference type="EMBL" id="SFCI01001850">
    <property type="protein sequence ID" value="TFY74834.1"/>
    <property type="molecule type" value="Genomic_DNA"/>
</dbReference>
<proteinExistence type="predicted"/>
<evidence type="ECO:0000313" key="1">
    <source>
        <dbReference type="EMBL" id="TFY74834.1"/>
    </source>
</evidence>
<dbReference type="Proteomes" id="UP000298061">
    <property type="component" value="Unassembled WGS sequence"/>
</dbReference>